<dbReference type="SUPFAM" id="SSF116734">
    <property type="entry name" value="DNA methylase specificity domain"/>
    <property type="match status" value="2"/>
</dbReference>
<evidence type="ECO:0000313" key="6">
    <source>
        <dbReference type="EMBL" id="SDC65173.1"/>
    </source>
</evidence>
<feature type="domain" description="Type I restriction modification DNA specificity" evidence="5">
    <location>
        <begin position="225"/>
        <end position="383"/>
    </location>
</feature>
<proteinExistence type="inferred from homology"/>
<feature type="domain" description="Type I restriction modification DNA specificity" evidence="5">
    <location>
        <begin position="16"/>
        <end position="196"/>
    </location>
</feature>
<keyword evidence="3" id="KW-0238">DNA-binding</keyword>
<dbReference type="PANTHER" id="PTHR30408:SF12">
    <property type="entry name" value="TYPE I RESTRICTION ENZYME MJAVIII SPECIFICITY SUBUNIT"/>
    <property type="match status" value="1"/>
</dbReference>
<dbReference type="CDD" id="cd17291">
    <property type="entry name" value="RMtype1_S_MgeORF438P-TRD-CR_like"/>
    <property type="match status" value="1"/>
</dbReference>
<dbReference type="CDD" id="cd17256">
    <property type="entry name" value="RMtype1_S_EcoJA65PI-TRD1-CR1_like"/>
    <property type="match status" value="1"/>
</dbReference>
<dbReference type="PANTHER" id="PTHR30408">
    <property type="entry name" value="TYPE-1 RESTRICTION ENZYME ECOKI SPECIFICITY PROTEIN"/>
    <property type="match status" value="1"/>
</dbReference>
<dbReference type="Proteomes" id="UP000199060">
    <property type="component" value="Unassembled WGS sequence"/>
</dbReference>
<dbReference type="InterPro" id="IPR044946">
    <property type="entry name" value="Restrct_endonuc_typeI_TRD_sf"/>
</dbReference>
<evidence type="ECO:0000256" key="4">
    <source>
        <dbReference type="SAM" id="Coils"/>
    </source>
</evidence>
<evidence type="ECO:0000259" key="5">
    <source>
        <dbReference type="Pfam" id="PF01420"/>
    </source>
</evidence>
<keyword evidence="2" id="KW-0680">Restriction system</keyword>
<dbReference type="InterPro" id="IPR052021">
    <property type="entry name" value="Type-I_RS_S_subunit"/>
</dbReference>
<accession>A0A1G6NBH2</accession>
<comment type="similarity">
    <text evidence="1">Belongs to the type-I restriction system S methylase family.</text>
</comment>
<dbReference type="EMBL" id="FNAC01000003">
    <property type="protein sequence ID" value="SDC65173.1"/>
    <property type="molecule type" value="Genomic_DNA"/>
</dbReference>
<keyword evidence="4" id="KW-0175">Coiled coil</keyword>
<dbReference type="AlphaFoldDB" id="A0A1G6NBH2"/>
<protein>
    <submittedName>
        <fullName evidence="6">Type I restriction enzyme, S subunit</fullName>
    </submittedName>
</protein>
<evidence type="ECO:0000256" key="1">
    <source>
        <dbReference type="ARBA" id="ARBA00010923"/>
    </source>
</evidence>
<dbReference type="Gene3D" id="3.90.220.20">
    <property type="entry name" value="DNA methylase specificity domains"/>
    <property type="match status" value="2"/>
</dbReference>
<keyword evidence="7" id="KW-1185">Reference proteome</keyword>
<evidence type="ECO:0000256" key="2">
    <source>
        <dbReference type="ARBA" id="ARBA00022747"/>
    </source>
</evidence>
<dbReference type="InterPro" id="IPR000055">
    <property type="entry name" value="Restrct_endonuc_typeI_TRD"/>
</dbReference>
<feature type="coiled-coil region" evidence="4">
    <location>
        <begin position="366"/>
        <end position="393"/>
    </location>
</feature>
<dbReference type="RefSeq" id="WP_087939560.1">
    <property type="nucleotide sequence ID" value="NZ_FNAC01000003.1"/>
</dbReference>
<gene>
    <name evidence="6" type="ORF">SAMN04488104_100359</name>
</gene>
<sequence>MTENKAKKLGLEFEVPEGWKVYELGKLVEEKRPISYGIVQTGDPVEGGIPCVRVTDIVDGQIDRSNLITTSKKISDGYKRTQLKKGDLVMALRGKIGQIAKIGDELVGANLTRGVALIALKDSFFNDFILHQISSERTAKVLERNLNGSALQELSIGILRKVPILVPINLHEQRAIAQVLGKMDEAIQTTERLIAQKELRKKWLMQHLLMGKLRLLDQNGRLFEEEWKEQPLKKICKITKGEQLNRLDLDKTGNYPSYSGGISPSGYTNEWNTAENTIIISEGGNSCGYVNFITTKFWSGGHCYSLLELNKIIDRDFLFQTLKFNEPSIMKLRVGSGLPNVQKKDLENYRLLLPSVEEQTAIARVLQTADQEISLLKAKADKLREQKKGMMQLLLTGKVRLKNLEN</sequence>
<dbReference type="Gene3D" id="1.10.287.1120">
    <property type="entry name" value="Bipartite methylase S protein"/>
    <property type="match status" value="1"/>
</dbReference>
<dbReference type="GO" id="GO:0009307">
    <property type="term" value="P:DNA restriction-modification system"/>
    <property type="evidence" value="ECO:0007669"/>
    <property type="project" value="UniProtKB-KW"/>
</dbReference>
<reference evidence="7" key="1">
    <citation type="submission" date="2016-10" db="EMBL/GenBank/DDBJ databases">
        <authorList>
            <person name="Varghese N."/>
            <person name="Submissions S."/>
        </authorList>
    </citation>
    <scope>NUCLEOTIDE SEQUENCE [LARGE SCALE GENOMIC DNA]</scope>
    <source>
        <strain evidence="7">DSM 23095</strain>
    </source>
</reference>
<dbReference type="OrthoDB" id="667970at2"/>
<evidence type="ECO:0000256" key="3">
    <source>
        <dbReference type="ARBA" id="ARBA00023125"/>
    </source>
</evidence>
<dbReference type="Pfam" id="PF01420">
    <property type="entry name" value="Methylase_S"/>
    <property type="match status" value="2"/>
</dbReference>
<evidence type="ECO:0000313" key="7">
    <source>
        <dbReference type="Proteomes" id="UP000199060"/>
    </source>
</evidence>
<dbReference type="STRING" id="686796.SAMN04488104_100359"/>
<organism evidence="6 7">
    <name type="scientific">Algoriphagus faecimaris</name>
    <dbReference type="NCBI Taxonomy" id="686796"/>
    <lineage>
        <taxon>Bacteria</taxon>
        <taxon>Pseudomonadati</taxon>
        <taxon>Bacteroidota</taxon>
        <taxon>Cytophagia</taxon>
        <taxon>Cytophagales</taxon>
        <taxon>Cyclobacteriaceae</taxon>
        <taxon>Algoriphagus</taxon>
    </lineage>
</organism>
<dbReference type="GO" id="GO:0003677">
    <property type="term" value="F:DNA binding"/>
    <property type="evidence" value="ECO:0007669"/>
    <property type="project" value="UniProtKB-KW"/>
</dbReference>
<name>A0A1G6NBH2_9BACT</name>